<keyword evidence="4" id="KW-1185">Reference proteome</keyword>
<feature type="transmembrane region" description="Helical" evidence="1">
    <location>
        <begin position="89"/>
        <end position="107"/>
    </location>
</feature>
<dbReference type="EMBL" id="JACCJB010000003">
    <property type="protein sequence ID" value="KAF6229247.1"/>
    <property type="molecule type" value="Genomic_DNA"/>
</dbReference>
<feature type="chain" id="PRO_5034014399" evidence="2">
    <location>
        <begin position="23"/>
        <end position="108"/>
    </location>
</feature>
<dbReference type="GeneID" id="59335762"/>
<evidence type="ECO:0000256" key="2">
    <source>
        <dbReference type="SAM" id="SignalP"/>
    </source>
</evidence>
<proteinExistence type="predicted"/>
<dbReference type="AlphaFoldDB" id="A0A8H6KYU3"/>
<comment type="caution">
    <text evidence="3">The sequence shown here is derived from an EMBL/GenBank/DDBJ whole genome shotgun (WGS) entry which is preliminary data.</text>
</comment>
<feature type="signal peptide" evidence="2">
    <location>
        <begin position="1"/>
        <end position="22"/>
    </location>
</feature>
<evidence type="ECO:0000256" key="1">
    <source>
        <dbReference type="SAM" id="Phobius"/>
    </source>
</evidence>
<keyword evidence="1" id="KW-0812">Transmembrane</keyword>
<keyword evidence="1" id="KW-0472">Membrane</keyword>
<dbReference type="Proteomes" id="UP000593566">
    <property type="component" value="Unassembled WGS sequence"/>
</dbReference>
<feature type="transmembrane region" description="Helical" evidence="1">
    <location>
        <begin position="57"/>
        <end position="77"/>
    </location>
</feature>
<evidence type="ECO:0000313" key="4">
    <source>
        <dbReference type="Proteomes" id="UP000593566"/>
    </source>
</evidence>
<accession>A0A8H6KYU3</accession>
<keyword evidence="2" id="KW-0732">Signal</keyword>
<dbReference type="RefSeq" id="XP_037156889.1">
    <property type="nucleotide sequence ID" value="XM_037298254.1"/>
</dbReference>
<reference evidence="3 4" key="1">
    <citation type="journal article" date="2020" name="Genomics">
        <title>Complete, high-quality genomes from long-read metagenomic sequencing of two wolf lichen thalli reveals enigmatic genome architecture.</title>
        <authorList>
            <person name="McKenzie S.K."/>
            <person name="Walston R.F."/>
            <person name="Allen J.L."/>
        </authorList>
    </citation>
    <scope>NUCLEOTIDE SEQUENCE [LARGE SCALE GENOMIC DNA]</scope>
    <source>
        <strain evidence="3">WasteWater1</strain>
    </source>
</reference>
<keyword evidence="1" id="KW-1133">Transmembrane helix</keyword>
<gene>
    <name evidence="3" type="ORF">HO133_007363</name>
</gene>
<name>A0A8H6KYU3_9LECA</name>
<organism evidence="3 4">
    <name type="scientific">Letharia lupina</name>
    <dbReference type="NCBI Taxonomy" id="560253"/>
    <lineage>
        <taxon>Eukaryota</taxon>
        <taxon>Fungi</taxon>
        <taxon>Dikarya</taxon>
        <taxon>Ascomycota</taxon>
        <taxon>Pezizomycotina</taxon>
        <taxon>Lecanoromycetes</taxon>
        <taxon>OSLEUM clade</taxon>
        <taxon>Lecanoromycetidae</taxon>
        <taxon>Lecanorales</taxon>
        <taxon>Lecanorineae</taxon>
        <taxon>Parmeliaceae</taxon>
        <taxon>Letharia</taxon>
    </lineage>
</organism>
<evidence type="ECO:0000313" key="3">
    <source>
        <dbReference type="EMBL" id="KAF6229247.1"/>
    </source>
</evidence>
<protein>
    <submittedName>
        <fullName evidence="3">Uncharacterized protein</fullName>
    </submittedName>
</protein>
<sequence length="108" mass="11524">MSPLPHVLATVLSLELLLGGQARLPFSPTPSLYKRAMAKADGTLAAFPFVPLDAVTFTQVIGVAMCLASVGVALPATRVAGWSQWRMEIPYWLPVVNTGLAMAIWTVS</sequence>